<dbReference type="Pfam" id="PF13519">
    <property type="entry name" value="VWA_2"/>
    <property type="match status" value="1"/>
</dbReference>
<dbReference type="PANTHER" id="PTHR10579:SF43">
    <property type="entry name" value="ZINC FINGER (C3HC4-TYPE RING FINGER) FAMILY PROTEIN"/>
    <property type="match status" value="1"/>
</dbReference>
<dbReference type="EMBL" id="JELX01002524">
    <property type="protein sequence ID" value="KYF55111.1"/>
    <property type="molecule type" value="Genomic_DNA"/>
</dbReference>
<accession>A0A150PHD6</accession>
<dbReference type="AlphaFoldDB" id="A0A150PHD6"/>
<dbReference type="PROSITE" id="PS50234">
    <property type="entry name" value="VWFA"/>
    <property type="match status" value="1"/>
</dbReference>
<protein>
    <recommendedName>
        <fullName evidence="2">VWFA domain-containing protein</fullName>
    </recommendedName>
</protein>
<dbReference type="PANTHER" id="PTHR10579">
    <property type="entry name" value="CALCIUM-ACTIVATED CHLORIDE CHANNEL REGULATOR"/>
    <property type="match status" value="1"/>
</dbReference>
<gene>
    <name evidence="3" type="ORF">BE04_30375</name>
</gene>
<evidence type="ECO:0000256" key="1">
    <source>
        <dbReference type="SAM" id="MobiDB-lite"/>
    </source>
</evidence>
<evidence type="ECO:0000313" key="3">
    <source>
        <dbReference type="EMBL" id="KYF55111.1"/>
    </source>
</evidence>
<dbReference type="InterPro" id="IPR036465">
    <property type="entry name" value="vWFA_dom_sf"/>
</dbReference>
<evidence type="ECO:0000313" key="4">
    <source>
        <dbReference type="Proteomes" id="UP000075604"/>
    </source>
</evidence>
<feature type="region of interest" description="Disordered" evidence="1">
    <location>
        <begin position="20"/>
        <end position="74"/>
    </location>
</feature>
<dbReference type="InterPro" id="IPR051266">
    <property type="entry name" value="CLCR"/>
</dbReference>
<reference evidence="3 4" key="1">
    <citation type="submission" date="2014-02" db="EMBL/GenBank/DDBJ databases">
        <title>The small core and large imbalanced accessory genome model reveals a collaborative survival strategy of Sorangium cellulosum strains in nature.</title>
        <authorList>
            <person name="Han K."/>
            <person name="Peng R."/>
            <person name="Blom J."/>
            <person name="Li Y.-Z."/>
        </authorList>
    </citation>
    <scope>NUCLEOTIDE SEQUENCE [LARGE SCALE GENOMIC DNA]</scope>
    <source>
        <strain evidence="3 4">So0157-18</strain>
    </source>
</reference>
<dbReference type="SUPFAM" id="SSF53300">
    <property type="entry name" value="vWA-like"/>
    <property type="match status" value="1"/>
</dbReference>
<organism evidence="3 4">
    <name type="scientific">Sorangium cellulosum</name>
    <name type="common">Polyangium cellulosum</name>
    <dbReference type="NCBI Taxonomy" id="56"/>
    <lineage>
        <taxon>Bacteria</taxon>
        <taxon>Pseudomonadati</taxon>
        <taxon>Myxococcota</taxon>
        <taxon>Polyangia</taxon>
        <taxon>Polyangiales</taxon>
        <taxon>Polyangiaceae</taxon>
        <taxon>Sorangium</taxon>
    </lineage>
</organism>
<feature type="compositionally biased region" description="Gly residues" evidence="1">
    <location>
        <begin position="37"/>
        <end position="52"/>
    </location>
</feature>
<evidence type="ECO:0000259" key="2">
    <source>
        <dbReference type="PROSITE" id="PS50234"/>
    </source>
</evidence>
<dbReference type="Gene3D" id="3.40.50.410">
    <property type="entry name" value="von Willebrand factor, type A domain"/>
    <property type="match status" value="1"/>
</dbReference>
<comment type="caution">
    <text evidence="3">The sequence shown here is derived from an EMBL/GenBank/DDBJ whole genome shotgun (WGS) entry which is preliminary data.</text>
</comment>
<proteinExistence type="predicted"/>
<dbReference type="Proteomes" id="UP000075604">
    <property type="component" value="Unassembled WGS sequence"/>
</dbReference>
<sequence length="503" mass="53060">MVLLGGAGFIACTVNDASESGGFVGPADPTPEPPRGDGVGSSGAGTGAGGGSDALADPPVPSPGEDAGAPAAFTCEGLDSSHPVVLYVSSDDSNSMSSPVHARELLRAGVAPEPWQVRTYEFLNYYRIDYAAPDEGELRVEPQIEPGEEAGTYTLQIGVRAFDPPAPRRPIAVTFVLDTSGSMEGEPMERERATVRAVAASLSEGDVVNMVTWNTANSVILSGHVVGGPDDPALLAAADALSASGGTDLENGLRVGYQLAQEHYEEGRINRVILVSDGGANVGITSADLIARHAEDADKEAIYLVGVGTGPAVGYNDGLMDTVTDKGRGAYVYLDDVEEAFHMFRDRFDEVMEVAARGVQVELTLPWYFKMEKFYGEEYSTDPQEIEPQHLAPGDAMIFNQLVRGCDPGVIDDADALTVRARWQTPLAHEPREASHEATLAELVAGSKEQLVKGKAIVAYAEALKSSSPEALRAAREQALAANPGGDPELDEIAALIALHPLY</sequence>
<dbReference type="InterPro" id="IPR002035">
    <property type="entry name" value="VWF_A"/>
</dbReference>
<feature type="domain" description="VWFA" evidence="2">
    <location>
        <begin position="172"/>
        <end position="351"/>
    </location>
</feature>
<dbReference type="SMART" id="SM00327">
    <property type="entry name" value="VWA"/>
    <property type="match status" value="1"/>
</dbReference>
<name>A0A150PHD6_SORCE</name>